<dbReference type="InterPro" id="IPR000415">
    <property type="entry name" value="Nitroreductase-like"/>
</dbReference>
<dbReference type="SUPFAM" id="SSF55469">
    <property type="entry name" value="FMN-dependent nitroreductase-like"/>
    <property type="match status" value="1"/>
</dbReference>
<dbReference type="AlphaFoldDB" id="V5WF21"/>
<accession>V5WF21</accession>
<evidence type="ECO:0000313" key="5">
    <source>
        <dbReference type="Proteomes" id="UP000018680"/>
    </source>
</evidence>
<evidence type="ECO:0000259" key="3">
    <source>
        <dbReference type="Pfam" id="PF00881"/>
    </source>
</evidence>
<dbReference type="STRING" id="1307761.L21SP2_0333"/>
<dbReference type="RefSeq" id="WP_024266704.1">
    <property type="nucleotide sequence ID" value="NC_023035.1"/>
</dbReference>
<evidence type="ECO:0000313" key="4">
    <source>
        <dbReference type="EMBL" id="AHC13771.1"/>
    </source>
</evidence>
<protein>
    <submittedName>
        <fullName evidence="4">Nitroreductase</fullName>
    </submittedName>
</protein>
<feature type="domain" description="Nitroreductase" evidence="3">
    <location>
        <begin position="80"/>
        <end position="165"/>
    </location>
</feature>
<name>V5WF21_9SPIO</name>
<dbReference type="Pfam" id="PF00881">
    <property type="entry name" value="Nitroreductase"/>
    <property type="match status" value="1"/>
</dbReference>
<dbReference type="GO" id="GO:0016491">
    <property type="term" value="F:oxidoreductase activity"/>
    <property type="evidence" value="ECO:0007669"/>
    <property type="project" value="UniProtKB-KW"/>
</dbReference>
<dbReference type="Proteomes" id="UP000018680">
    <property type="component" value="Chromosome"/>
</dbReference>
<dbReference type="PANTHER" id="PTHR43673">
    <property type="entry name" value="NAD(P)H NITROREDUCTASE YDGI-RELATED"/>
    <property type="match status" value="1"/>
</dbReference>
<comment type="similarity">
    <text evidence="1">Belongs to the nitroreductase family.</text>
</comment>
<dbReference type="KEGG" id="slr:L21SP2_0333"/>
<reference evidence="4 5" key="1">
    <citation type="journal article" date="2015" name="Stand. Genomic Sci.">
        <title>Complete genome sequence and description of Salinispira pacifica gen. nov., sp. nov., a novel spirochaete isolated form a hypersaline microbial mat.</title>
        <authorList>
            <person name="Ben Hania W."/>
            <person name="Joseph M."/>
            <person name="Schumann P."/>
            <person name="Bunk B."/>
            <person name="Fiebig A."/>
            <person name="Sproer C."/>
            <person name="Klenk H.P."/>
            <person name="Fardeau M.L."/>
            <person name="Spring S."/>
        </authorList>
    </citation>
    <scope>NUCLEOTIDE SEQUENCE [LARGE SCALE GENOMIC DNA]</scope>
    <source>
        <strain evidence="4 5">L21-RPul-D2</strain>
    </source>
</reference>
<dbReference type="CDD" id="cd02138">
    <property type="entry name" value="TdsD-like"/>
    <property type="match status" value="1"/>
</dbReference>
<organism evidence="4 5">
    <name type="scientific">Salinispira pacifica</name>
    <dbReference type="NCBI Taxonomy" id="1307761"/>
    <lineage>
        <taxon>Bacteria</taxon>
        <taxon>Pseudomonadati</taxon>
        <taxon>Spirochaetota</taxon>
        <taxon>Spirochaetia</taxon>
        <taxon>Spirochaetales</taxon>
        <taxon>Spirochaetaceae</taxon>
        <taxon>Salinispira</taxon>
    </lineage>
</organism>
<dbReference type="OrthoDB" id="9812105at2"/>
<dbReference type="HOGENOM" id="CLU_070764_6_0_12"/>
<evidence type="ECO:0000256" key="2">
    <source>
        <dbReference type="ARBA" id="ARBA00023002"/>
    </source>
</evidence>
<proteinExistence type="inferred from homology"/>
<dbReference type="eggNOG" id="COG0778">
    <property type="taxonomic scope" value="Bacteria"/>
</dbReference>
<dbReference type="PANTHER" id="PTHR43673:SF10">
    <property type="entry name" value="NADH DEHYDROGENASE_NAD(P)H NITROREDUCTASE XCC3605-RELATED"/>
    <property type="match status" value="1"/>
</dbReference>
<sequence>MSDETQTYQTYNGSGKALEMLEHIGSRKAGRRLTEKPIGDDVLLRILEAARWAPSCSNKQPWRYRLCTGADAEKIREALLGGNYWADSAPAYIVAAVDRKASCNLSDDREYALLDLGLSMQNIFLQAHAEGLVAHPMAGMDPFKVKELFGIQDNFRVMAVISLAYPGGDRELSEKHEELEQNGQVRKPMKEILFNPEVLDSLNG</sequence>
<evidence type="ECO:0000256" key="1">
    <source>
        <dbReference type="ARBA" id="ARBA00007118"/>
    </source>
</evidence>
<keyword evidence="2" id="KW-0560">Oxidoreductase</keyword>
<dbReference type="Gene3D" id="3.40.109.10">
    <property type="entry name" value="NADH Oxidase"/>
    <property type="match status" value="1"/>
</dbReference>
<keyword evidence="5" id="KW-1185">Reference proteome</keyword>
<dbReference type="InterPro" id="IPR029479">
    <property type="entry name" value="Nitroreductase"/>
</dbReference>
<gene>
    <name evidence="4" type="ORF">L21SP2_0333</name>
</gene>
<dbReference type="EMBL" id="CP006939">
    <property type="protein sequence ID" value="AHC13771.1"/>
    <property type="molecule type" value="Genomic_DNA"/>
</dbReference>